<dbReference type="GO" id="GO:0008199">
    <property type="term" value="F:ferric iron binding"/>
    <property type="evidence" value="ECO:0007669"/>
    <property type="project" value="InterPro"/>
</dbReference>
<dbReference type="Proteomes" id="UP000701341">
    <property type="component" value="Unassembled WGS sequence"/>
</dbReference>
<dbReference type="PANTHER" id="PTHR34315:SF1">
    <property type="entry name" value="INTRADIOL RING-CLEAVAGE DIOXYGENASES DOMAIN-CONTAINING PROTEIN-RELATED"/>
    <property type="match status" value="1"/>
</dbReference>
<dbReference type="CDD" id="cd03457">
    <property type="entry name" value="intradiol_dioxygenase_like"/>
    <property type="match status" value="1"/>
</dbReference>
<gene>
    <name evidence="3" type="ORF">PCG10_000919</name>
</gene>
<accession>A0A9P5GSF1</accession>
<keyword evidence="2" id="KW-0732">Signal</keyword>
<dbReference type="SUPFAM" id="SSF49482">
    <property type="entry name" value="Aromatic compound dioxygenase"/>
    <property type="match status" value="1"/>
</dbReference>
<keyword evidence="4" id="KW-1185">Reference proteome</keyword>
<evidence type="ECO:0000313" key="4">
    <source>
        <dbReference type="Proteomes" id="UP000701341"/>
    </source>
</evidence>
<evidence type="ECO:0008006" key="5">
    <source>
        <dbReference type="Google" id="ProtNLM"/>
    </source>
</evidence>
<sequence>MVHLASAVAIGLTALTGIVSAHPGHDVKAEAAERAEFFKSAPVHSRSLAQCSSHLRRRGQEDRNVVRRHLAVKNLRRRLGLQPTSHLNKARSDSALETSHHSNLTGVNPSTDPNVLFGGDATCILAPDVTQGPYYVTGELIRDNMAESQEGIPLYMDIQLIDTNTCDPIPEIYMDLWHCNSTGVYSGVVASGNGNSDDQTNLNNTFNRGIQKSNREGVIQMQTTFPGHYTGRATHIHVLTHPANETQVLANGTLSGLYSSHSSHVGQIFFDQDLITAADEVYPYSNNTQEVTLNSDDSILAEELDTIDPFMEYVFLGDDITDGIFAWISVGMDPTVDSSVSPAAYYTEQGGVENESSGMGGSGGGAPPGASSGAPPSASATAF</sequence>
<feature type="compositionally biased region" description="Basic and acidic residues" evidence="1">
    <location>
        <begin position="90"/>
        <end position="100"/>
    </location>
</feature>
<evidence type="ECO:0000256" key="1">
    <source>
        <dbReference type="SAM" id="MobiDB-lite"/>
    </source>
</evidence>
<reference evidence="3" key="1">
    <citation type="submission" date="2020-02" db="EMBL/GenBank/DDBJ databases">
        <authorList>
            <person name="Lichtner F.J."/>
        </authorList>
    </citation>
    <scope>NUCLEOTIDE SEQUENCE</scope>
    <source>
        <strain evidence="3">G10</strain>
    </source>
</reference>
<dbReference type="AlphaFoldDB" id="A0A9P5GSF1"/>
<protein>
    <recommendedName>
        <fullName evidence="5">Intradiol ring-cleavage dioxygenases domain-containing protein</fullName>
    </recommendedName>
</protein>
<proteinExistence type="predicted"/>
<dbReference type="InterPro" id="IPR015889">
    <property type="entry name" value="Intradiol_dOase_core"/>
</dbReference>
<dbReference type="EMBL" id="JAAOZQ010000011">
    <property type="protein sequence ID" value="KAF7528313.1"/>
    <property type="molecule type" value="Genomic_DNA"/>
</dbReference>
<comment type="caution">
    <text evidence="3">The sequence shown here is derived from an EMBL/GenBank/DDBJ whole genome shotgun (WGS) entry which is preliminary data.</text>
</comment>
<name>A0A9P5GSF1_PENCR</name>
<feature type="compositionally biased region" description="Low complexity" evidence="1">
    <location>
        <begin position="368"/>
        <end position="383"/>
    </location>
</feature>
<evidence type="ECO:0000313" key="3">
    <source>
        <dbReference type="EMBL" id="KAF7528313.1"/>
    </source>
</evidence>
<feature type="chain" id="PRO_5040315596" description="Intradiol ring-cleavage dioxygenases domain-containing protein" evidence="2">
    <location>
        <begin position="22"/>
        <end position="383"/>
    </location>
</feature>
<dbReference type="Gene3D" id="2.60.130.10">
    <property type="entry name" value="Aromatic compound dioxygenase"/>
    <property type="match status" value="1"/>
</dbReference>
<dbReference type="PANTHER" id="PTHR34315">
    <property type="match status" value="1"/>
</dbReference>
<feature type="signal peptide" evidence="2">
    <location>
        <begin position="1"/>
        <end position="21"/>
    </location>
</feature>
<organism evidence="3 4">
    <name type="scientific">Penicillium crustosum</name>
    <name type="common">Blue mold fungus</name>
    <dbReference type="NCBI Taxonomy" id="36656"/>
    <lineage>
        <taxon>Eukaryota</taxon>
        <taxon>Fungi</taxon>
        <taxon>Dikarya</taxon>
        <taxon>Ascomycota</taxon>
        <taxon>Pezizomycotina</taxon>
        <taxon>Eurotiomycetes</taxon>
        <taxon>Eurotiomycetidae</taxon>
        <taxon>Eurotiales</taxon>
        <taxon>Aspergillaceae</taxon>
        <taxon>Penicillium</taxon>
    </lineage>
</organism>
<feature type="compositionally biased region" description="Gly residues" evidence="1">
    <location>
        <begin position="358"/>
        <end position="367"/>
    </location>
</feature>
<evidence type="ECO:0000256" key="2">
    <source>
        <dbReference type="SAM" id="SignalP"/>
    </source>
</evidence>
<feature type="region of interest" description="Disordered" evidence="1">
    <location>
        <begin position="351"/>
        <end position="383"/>
    </location>
</feature>
<feature type="region of interest" description="Disordered" evidence="1">
    <location>
        <begin position="82"/>
        <end position="109"/>
    </location>
</feature>
<dbReference type="GO" id="GO:0016702">
    <property type="term" value="F:oxidoreductase activity, acting on single donors with incorporation of molecular oxygen, incorporation of two atoms of oxygen"/>
    <property type="evidence" value="ECO:0007669"/>
    <property type="project" value="InterPro"/>
</dbReference>